<keyword evidence="3" id="KW-1185">Reference proteome</keyword>
<evidence type="ECO:0000313" key="3">
    <source>
        <dbReference type="Proteomes" id="UP000078486"/>
    </source>
</evidence>
<accession>A0A178IP05</accession>
<dbReference type="STRING" id="1184151.AW736_02160"/>
<dbReference type="RefSeq" id="WP_068768640.1">
    <property type="nucleotide sequence ID" value="NZ_CP109796.1"/>
</dbReference>
<gene>
    <name evidence="2" type="ORF">AW736_02160</name>
</gene>
<sequence>MQKKTRRKHACKIRDFSKKKKHQAQQSRTHTRSNWVVRHEFDHDPTFVVRHKEHKDGGEENTVRFGNNIPIACRLKAACNLAEFLNKNPRPPATLKQHLAIIDAAMETTSTVLACAFALLDAKMRRRNIARIELKRNIPYVGEDGDYHCNINSVIIDSYDNLGFGEETGEERDWCAFDLDVQRAVLGALPKWGRH</sequence>
<reference evidence="2 3" key="1">
    <citation type="submission" date="2016-01" db="EMBL/GenBank/DDBJ databases">
        <title>High potential of lignocellulose degradation of a new Verrucomicrobia species.</title>
        <authorList>
            <person name="Wang Y."/>
            <person name="Shi Y."/>
            <person name="Qiu Z."/>
            <person name="Liu S."/>
            <person name="Yang H."/>
        </authorList>
    </citation>
    <scope>NUCLEOTIDE SEQUENCE [LARGE SCALE GENOMIC DNA]</scope>
    <source>
        <strain evidence="2 3">TSB47</strain>
    </source>
</reference>
<feature type="compositionally biased region" description="Basic residues" evidence="1">
    <location>
        <begin position="1"/>
        <end position="23"/>
    </location>
</feature>
<evidence type="ECO:0000313" key="2">
    <source>
        <dbReference type="EMBL" id="OAM91624.1"/>
    </source>
</evidence>
<feature type="region of interest" description="Disordered" evidence="1">
    <location>
        <begin position="1"/>
        <end position="32"/>
    </location>
</feature>
<evidence type="ECO:0000256" key="1">
    <source>
        <dbReference type="SAM" id="MobiDB-lite"/>
    </source>
</evidence>
<dbReference type="Proteomes" id="UP000078486">
    <property type="component" value="Unassembled WGS sequence"/>
</dbReference>
<comment type="caution">
    <text evidence="2">The sequence shown here is derived from an EMBL/GenBank/DDBJ whole genome shotgun (WGS) entry which is preliminary data.</text>
</comment>
<proteinExistence type="predicted"/>
<dbReference type="AlphaFoldDB" id="A0A178IP05"/>
<protein>
    <submittedName>
        <fullName evidence="2">Uncharacterized protein</fullName>
    </submittedName>
</protein>
<name>A0A178IP05_9BACT</name>
<organism evidence="2 3">
    <name type="scientific">Termitidicoccus mucosus</name>
    <dbReference type="NCBI Taxonomy" id="1184151"/>
    <lineage>
        <taxon>Bacteria</taxon>
        <taxon>Pseudomonadati</taxon>
        <taxon>Verrucomicrobiota</taxon>
        <taxon>Opitutia</taxon>
        <taxon>Opitutales</taxon>
        <taxon>Opitutaceae</taxon>
        <taxon>Termitidicoccus</taxon>
    </lineage>
</organism>
<dbReference type="EMBL" id="LRRQ01000018">
    <property type="protein sequence ID" value="OAM91624.1"/>
    <property type="molecule type" value="Genomic_DNA"/>
</dbReference>